<evidence type="ECO:0000256" key="12">
    <source>
        <dbReference type="HAMAP-Rule" id="MF_00454"/>
    </source>
</evidence>
<keyword evidence="4 12" id="KW-0812">Transmembrane</keyword>
<dbReference type="GO" id="GO:0062054">
    <property type="term" value="F:fluoride channel activity"/>
    <property type="evidence" value="ECO:0007669"/>
    <property type="project" value="UniProtKB-UniRule"/>
</dbReference>
<keyword evidence="12" id="KW-0813">Transport</keyword>
<feature type="transmembrane region" description="Helical" evidence="12">
    <location>
        <begin position="130"/>
        <end position="156"/>
    </location>
</feature>
<dbReference type="Pfam" id="PF02537">
    <property type="entry name" value="CRCB"/>
    <property type="match status" value="1"/>
</dbReference>
<comment type="similarity">
    <text evidence="10 12">Belongs to the fluoride channel Fluc/FEX (TC 1.A.43) family.</text>
</comment>
<comment type="catalytic activity">
    <reaction evidence="11">
        <text>fluoride(in) = fluoride(out)</text>
        <dbReference type="Rhea" id="RHEA:76159"/>
        <dbReference type="ChEBI" id="CHEBI:17051"/>
    </reaction>
    <physiologicalReaction direction="left-to-right" evidence="11">
        <dbReference type="Rhea" id="RHEA:76160"/>
    </physiologicalReaction>
</comment>
<evidence type="ECO:0000256" key="3">
    <source>
        <dbReference type="ARBA" id="ARBA00022519"/>
    </source>
</evidence>
<dbReference type="HAMAP" id="MF_00454">
    <property type="entry name" value="FluC"/>
    <property type="match status" value="1"/>
</dbReference>
<feature type="transmembrane region" description="Helical" evidence="12">
    <location>
        <begin position="54"/>
        <end position="79"/>
    </location>
</feature>
<evidence type="ECO:0000256" key="4">
    <source>
        <dbReference type="ARBA" id="ARBA00022692"/>
    </source>
</evidence>
<feature type="transmembrane region" description="Helical" evidence="12">
    <location>
        <begin position="12"/>
        <end position="34"/>
    </location>
</feature>
<organism evidence="13 14">
    <name type="scientific">Aliidiomarina iranensis</name>
    <dbReference type="NCBI Taxonomy" id="1434071"/>
    <lineage>
        <taxon>Bacteria</taxon>
        <taxon>Pseudomonadati</taxon>
        <taxon>Pseudomonadota</taxon>
        <taxon>Gammaproteobacteria</taxon>
        <taxon>Alteromonadales</taxon>
        <taxon>Idiomarinaceae</taxon>
        <taxon>Aliidiomarina</taxon>
    </lineage>
</organism>
<evidence type="ECO:0000256" key="10">
    <source>
        <dbReference type="ARBA" id="ARBA00035120"/>
    </source>
</evidence>
<sequence length="167" mass="18249">MVEESPACSKKITNFALFSLMVALGGALGTLLRASIHLLMYNSPGELLLYANHHFPIVTVLVNSLGCFGLGFIYARYLVLKQPLDRQAQGWFLFFSSGVFAGLTTFSGFSKDLFSLLSEPTITAGFAVSTQIAALTYLLLSILFGLFMLMLGFLLARNRYNSGIKAK</sequence>
<keyword evidence="2 12" id="KW-1003">Cell membrane</keyword>
<dbReference type="InterPro" id="IPR003691">
    <property type="entry name" value="FluC"/>
</dbReference>
<dbReference type="AlphaFoldDB" id="A0A432W0D0"/>
<evidence type="ECO:0000256" key="1">
    <source>
        <dbReference type="ARBA" id="ARBA00004651"/>
    </source>
</evidence>
<proteinExistence type="inferred from homology"/>
<keyword evidence="14" id="KW-1185">Reference proteome</keyword>
<accession>A0A432W0D0</accession>
<feature type="transmembrane region" description="Helical" evidence="12">
    <location>
        <begin position="91"/>
        <end position="110"/>
    </location>
</feature>
<evidence type="ECO:0000256" key="5">
    <source>
        <dbReference type="ARBA" id="ARBA00022989"/>
    </source>
</evidence>
<comment type="caution">
    <text evidence="13">The sequence shown here is derived from an EMBL/GenBank/DDBJ whole genome shotgun (WGS) entry which is preliminary data.</text>
</comment>
<dbReference type="RefSeq" id="WP_126765999.1">
    <property type="nucleotide sequence ID" value="NZ_PIPJ01000002.1"/>
</dbReference>
<evidence type="ECO:0000256" key="9">
    <source>
        <dbReference type="ARBA" id="ARBA00023303"/>
    </source>
</evidence>
<dbReference type="EMBL" id="PIPJ01000002">
    <property type="protein sequence ID" value="RUO22442.1"/>
    <property type="molecule type" value="Genomic_DNA"/>
</dbReference>
<evidence type="ECO:0000256" key="6">
    <source>
        <dbReference type="ARBA" id="ARBA00023053"/>
    </source>
</evidence>
<evidence type="ECO:0000256" key="11">
    <source>
        <dbReference type="ARBA" id="ARBA00035585"/>
    </source>
</evidence>
<evidence type="ECO:0000256" key="8">
    <source>
        <dbReference type="ARBA" id="ARBA00023136"/>
    </source>
</evidence>
<comment type="caution">
    <text evidence="12">Lacks conserved residue(s) required for the propagation of feature annotation.</text>
</comment>
<dbReference type="OrthoDB" id="9806299at2"/>
<name>A0A432W0D0_9GAMM</name>
<keyword evidence="9 12" id="KW-0407">Ion channel</keyword>
<keyword evidence="5 12" id="KW-1133">Transmembrane helix</keyword>
<keyword evidence="3" id="KW-0997">Cell inner membrane</keyword>
<keyword evidence="7 12" id="KW-0406">Ion transport</keyword>
<keyword evidence="6" id="KW-0915">Sodium</keyword>
<dbReference type="GO" id="GO:0140114">
    <property type="term" value="P:cellular detoxification of fluoride"/>
    <property type="evidence" value="ECO:0007669"/>
    <property type="project" value="UniProtKB-UniRule"/>
</dbReference>
<dbReference type="GO" id="GO:0005886">
    <property type="term" value="C:plasma membrane"/>
    <property type="evidence" value="ECO:0007669"/>
    <property type="project" value="UniProtKB-SubCell"/>
</dbReference>
<gene>
    <name evidence="12" type="primary">fluC</name>
    <name evidence="12" type="synonym">crcB</name>
    <name evidence="13" type="ORF">CWE08_04495</name>
</gene>
<keyword evidence="8 12" id="KW-0472">Membrane</keyword>
<comment type="function">
    <text evidence="12">Fluoride-specific ion channel. Important for reducing fluoride concentration in the cell, thus reducing its toxicity.</text>
</comment>
<evidence type="ECO:0000313" key="14">
    <source>
        <dbReference type="Proteomes" id="UP000288395"/>
    </source>
</evidence>
<reference evidence="14" key="1">
    <citation type="journal article" date="2018" name="Front. Microbiol.">
        <title>Genome-Based Analysis Reveals the Taxonomy and Diversity of the Family Idiomarinaceae.</title>
        <authorList>
            <person name="Liu Y."/>
            <person name="Lai Q."/>
            <person name="Shao Z."/>
        </authorList>
    </citation>
    <scope>NUCLEOTIDE SEQUENCE [LARGE SCALE GENOMIC DNA]</scope>
    <source>
        <strain evidence="14">GBPy7</strain>
    </source>
</reference>
<protein>
    <recommendedName>
        <fullName evidence="12">Fluoride-specific ion channel FluC</fullName>
    </recommendedName>
</protein>
<evidence type="ECO:0000313" key="13">
    <source>
        <dbReference type="EMBL" id="RUO22442.1"/>
    </source>
</evidence>
<evidence type="ECO:0000256" key="7">
    <source>
        <dbReference type="ARBA" id="ARBA00023065"/>
    </source>
</evidence>
<comment type="subcellular location">
    <subcellularLocation>
        <location evidence="1 12">Cell membrane</location>
        <topology evidence="1 12">Multi-pass membrane protein</topology>
    </subcellularLocation>
</comment>
<dbReference type="Proteomes" id="UP000288395">
    <property type="component" value="Unassembled WGS sequence"/>
</dbReference>
<evidence type="ECO:0000256" key="2">
    <source>
        <dbReference type="ARBA" id="ARBA00022475"/>
    </source>
</evidence>